<feature type="compositionally biased region" description="Basic and acidic residues" evidence="1">
    <location>
        <begin position="58"/>
        <end position="68"/>
    </location>
</feature>
<feature type="region of interest" description="Disordered" evidence="1">
    <location>
        <begin position="56"/>
        <end position="83"/>
    </location>
</feature>
<evidence type="ECO:0000256" key="1">
    <source>
        <dbReference type="SAM" id="MobiDB-lite"/>
    </source>
</evidence>
<name>A0A075GJ56_9ARCH</name>
<proteinExistence type="predicted"/>
<keyword evidence="2" id="KW-0812">Transmembrane</keyword>
<protein>
    <submittedName>
        <fullName evidence="3">Uncharacterized protein</fullName>
    </submittedName>
</protein>
<evidence type="ECO:0000256" key="2">
    <source>
        <dbReference type="SAM" id="Phobius"/>
    </source>
</evidence>
<accession>A0A075GJ56</accession>
<keyword evidence="2" id="KW-0472">Membrane</keyword>
<keyword evidence="2" id="KW-1133">Transmembrane helix</keyword>
<evidence type="ECO:0000313" key="3">
    <source>
        <dbReference type="EMBL" id="AIF03984.1"/>
    </source>
</evidence>
<feature type="transmembrane region" description="Helical" evidence="2">
    <location>
        <begin position="95"/>
        <end position="117"/>
    </location>
</feature>
<reference evidence="3" key="1">
    <citation type="journal article" date="2014" name="Genome Biol. Evol.">
        <title>Pangenome evidence for extensive interdomain horizontal transfer affecting lineage core and shell genes in uncultured planktonic thaumarchaeota and euryarchaeota.</title>
        <authorList>
            <person name="Deschamps P."/>
            <person name="Zivanovic Y."/>
            <person name="Moreira D."/>
            <person name="Rodriguez-Valera F."/>
            <person name="Lopez-Garcia P."/>
        </authorList>
    </citation>
    <scope>NUCLEOTIDE SEQUENCE</scope>
</reference>
<dbReference type="AlphaFoldDB" id="A0A075GJ56"/>
<organism evidence="3">
    <name type="scientific">uncultured marine thaumarchaeote KM3_16_E08</name>
    <dbReference type="NCBI Taxonomy" id="1456044"/>
    <lineage>
        <taxon>Archaea</taxon>
        <taxon>Nitrososphaerota</taxon>
        <taxon>environmental samples</taxon>
    </lineage>
</organism>
<dbReference type="EMBL" id="KF900696">
    <property type="protein sequence ID" value="AIF03984.1"/>
    <property type="molecule type" value="Genomic_DNA"/>
</dbReference>
<feature type="compositionally biased region" description="Low complexity" evidence="1">
    <location>
        <begin position="73"/>
        <end position="83"/>
    </location>
</feature>
<sequence length="223" mass="24463">MTFITDLDDLIRHHHGDVKKLREIRDTIRHDNFITTEDKNYVESLITMHLKNQPLDKSLSRKQPDTKIKLRSKPTASSSDSPSNFTFNFSSSKKIGILGGGGAAAVIAIIVLVGFPATDTPFDSVTSSTTNNPLLVNIDQTTYQRADIISISGDTNSYTKSVELSIENTNGVKIWKEVINPKNDGQFSTLIIAGGGGWENNGVYTLKAVQDDSASEIEFKITT</sequence>